<keyword evidence="3" id="KW-0732">Signal</keyword>
<evidence type="ECO:0000256" key="3">
    <source>
        <dbReference type="SAM" id="SignalP"/>
    </source>
</evidence>
<keyword evidence="5" id="KW-1185">Reference proteome</keyword>
<feature type="chain" id="PRO_5047199221" description="Dipeptidase" evidence="3">
    <location>
        <begin position="22"/>
        <end position="546"/>
    </location>
</feature>
<dbReference type="PANTHER" id="PTHR12994:SF17">
    <property type="entry name" value="LD30995P"/>
    <property type="match status" value="1"/>
</dbReference>
<dbReference type="RefSeq" id="WP_338398932.1">
    <property type="nucleotide sequence ID" value="NZ_AP025295.1"/>
</dbReference>
<keyword evidence="4" id="KW-0614">Plasmid</keyword>
<evidence type="ECO:0000313" key="4">
    <source>
        <dbReference type="EMBL" id="BDD01784.1"/>
    </source>
</evidence>
<gene>
    <name evidence="4" type="ORF">PEPS_40640</name>
</gene>
<evidence type="ECO:0000256" key="1">
    <source>
        <dbReference type="RuleBase" id="RU364089"/>
    </source>
</evidence>
<comment type="similarity">
    <text evidence="1">Belongs to the peptidase C69 family.</text>
</comment>
<sequence length="546" mass="62174">MIKRLLFFVGVILLMTESAKACTNLIVTKGASADGSTMLFYANDGEYIPVLPIHAGQRWSKRDSVELISWPNGVRANIPQPKKSYTALGYHINEYQVAIGETTFGGRHELHNRSVAQEYWHLMEEAVRRAKTAKEAVHIIIDLVEQYGYGSEGESFSIVDPNEAWLLEMIGKGEGSHGALYVAQRIPDGMVVAHANHSRISSFPMNDPENCIYSHDVVSFAVEKGYYDPKSGKPFEFNSAYDPVSPAKLRYCESRVYSLYHRMAPSMDLSSDYCRGVQGAEAYPLWIKPDEKISLKNMMSLVRDHYEGMPWDMRKGIASGAYGSPNYARPMTWKVDDTTCSWERPISTPVTAYSFIAQLRADLPREVGALMWYGLDNNYTNCYMPVYVSSTKMPVAFNTGDINKFSWSSAWWVFNFVGNYVNLRYNDMVKDVQKKQSAIESELIDQQATFEAKVVAELKKNKKGAIEMMTDYTNNTAESVVADWIDLGQFLIMKYNDGYVKDEQNRIKQKGASESYYRKVLKDDPERKLPVWDQQEEHNEKEPSNF</sequence>
<dbReference type="Pfam" id="PF03577">
    <property type="entry name" value="Peptidase_C69"/>
    <property type="match status" value="1"/>
</dbReference>
<evidence type="ECO:0000256" key="2">
    <source>
        <dbReference type="SAM" id="MobiDB-lite"/>
    </source>
</evidence>
<name>A0ABM7VLB4_9BACT</name>
<dbReference type="Gene3D" id="3.60.60.10">
    <property type="entry name" value="Penicillin V Acylase, Chain A"/>
    <property type="match status" value="1"/>
</dbReference>
<evidence type="ECO:0000313" key="5">
    <source>
        <dbReference type="Proteomes" id="UP001354989"/>
    </source>
</evidence>
<dbReference type="Proteomes" id="UP001354989">
    <property type="component" value="Plasmid pPP3"/>
</dbReference>
<accession>A0ABM7VLB4</accession>
<comment type="catalytic activity">
    <reaction evidence="1">
        <text>an L-aminoacyl-L-amino acid + H2O = 2 an L-alpha-amino acid</text>
        <dbReference type="Rhea" id="RHEA:48940"/>
        <dbReference type="ChEBI" id="CHEBI:15377"/>
        <dbReference type="ChEBI" id="CHEBI:59869"/>
        <dbReference type="ChEBI" id="CHEBI:77460"/>
    </reaction>
</comment>
<feature type="signal peptide" evidence="3">
    <location>
        <begin position="1"/>
        <end position="21"/>
    </location>
</feature>
<keyword evidence="1" id="KW-0224">Dipeptidase</keyword>
<protein>
    <recommendedName>
        <fullName evidence="1">Dipeptidase</fullName>
        <ecNumber evidence="1">3.4.-.-</ecNumber>
    </recommendedName>
</protein>
<dbReference type="InterPro" id="IPR005322">
    <property type="entry name" value="Peptidase_C69"/>
</dbReference>
<dbReference type="PANTHER" id="PTHR12994">
    <property type="entry name" value="SECERNIN"/>
    <property type="match status" value="1"/>
</dbReference>
<dbReference type="EC" id="3.4.-.-" evidence="1"/>
<keyword evidence="1" id="KW-0378">Hydrolase</keyword>
<organism evidence="4 5">
    <name type="scientific">Persicobacter psychrovividus</name>
    <dbReference type="NCBI Taxonomy" id="387638"/>
    <lineage>
        <taxon>Bacteria</taxon>
        <taxon>Pseudomonadati</taxon>
        <taxon>Bacteroidota</taxon>
        <taxon>Cytophagia</taxon>
        <taxon>Cytophagales</taxon>
        <taxon>Persicobacteraceae</taxon>
        <taxon>Persicobacter</taxon>
    </lineage>
</organism>
<geneLocation type="plasmid" evidence="4 5">
    <name>pPP3</name>
</geneLocation>
<dbReference type="EMBL" id="AP025295">
    <property type="protein sequence ID" value="BDD01784.1"/>
    <property type="molecule type" value="Genomic_DNA"/>
</dbReference>
<feature type="region of interest" description="Disordered" evidence="2">
    <location>
        <begin position="527"/>
        <end position="546"/>
    </location>
</feature>
<proteinExistence type="inferred from homology"/>
<reference evidence="4 5" key="1">
    <citation type="submission" date="2021-12" db="EMBL/GenBank/DDBJ databases">
        <title>Genome sequencing of bacteria with rrn-lacking chromosome and rrn-plasmid.</title>
        <authorList>
            <person name="Anda M."/>
            <person name="Iwasaki W."/>
        </authorList>
    </citation>
    <scope>NUCLEOTIDE SEQUENCE [LARGE SCALE GENOMIC DNA]</scope>
    <source>
        <strain evidence="4 5">NBRC 101262</strain>
        <plasmid evidence="4 5">pPP3</plasmid>
    </source>
</reference>
<keyword evidence="1" id="KW-0645">Protease</keyword>